<dbReference type="Proteomes" id="UP001152799">
    <property type="component" value="Chromosome 6"/>
</dbReference>
<keyword evidence="8" id="KW-1185">Reference proteome</keyword>
<dbReference type="PANTHER" id="PTHR21664:SF1">
    <property type="entry name" value="NUDC DOMAIN-CONTAINING PROTEIN 1"/>
    <property type="match status" value="1"/>
</dbReference>
<evidence type="ECO:0000256" key="4">
    <source>
        <dbReference type="ARBA" id="ARBA00022490"/>
    </source>
</evidence>
<accession>A0A9N9MXB2</accession>
<evidence type="ECO:0000256" key="5">
    <source>
        <dbReference type="ARBA" id="ARBA00023242"/>
    </source>
</evidence>
<dbReference type="InterPro" id="IPR007052">
    <property type="entry name" value="CS_dom"/>
</dbReference>
<reference evidence="7" key="1">
    <citation type="submission" date="2022-01" db="EMBL/GenBank/DDBJ databases">
        <authorList>
            <person name="King R."/>
        </authorList>
    </citation>
    <scope>NUCLEOTIDE SEQUENCE</scope>
</reference>
<dbReference type="SUPFAM" id="SSF49764">
    <property type="entry name" value="HSP20-like chaperones"/>
    <property type="match status" value="1"/>
</dbReference>
<keyword evidence="5" id="KW-0539">Nucleus</keyword>
<sequence length="566" mass="64358">MSLKTLELKPDRLLMDSNFEGYKLSLEELESSHKNLETPVDKTHLNSSQYGLLHAKLFGLHNHLIGDKYDNYSSVYYVDQQFNIRKTYVDSLSNELVDPVSVFVIPKVRERAPGDYNVTLKFASGTIAVASDGMGLLYILDTKDKRDDDEFTTVFSGKVLNDEDQGFIISDALYNDISKELHVLLLHIQENTVDRFVSIIHWITFKEDENSSWNQVAIRQLKTKGEVQYLHLEKNCQHIYVASENAISFVLNSEHPVQMKTEKVAEKIYNWSQTLEEISIKVSLPENAHKNLVKVTCDQSKIDVSYNSKSLTSGELENHIDPSLLTWTLNNDILEIILTKSTQGVFWKELIKGDDVLETCIVEPFNQRLQRRTSDTEVLPQTGTTFNSQQIEECDFETDKSETFERISGVTNEATHRIHLGSHQVLLSPYLNSDLPPALGIRHDIDLCLWQPVLDNDFSCKHVGTLHAFGYVQASKTNRKFLMCSPNLDYAVISESVGHIFIYRQNIPLLADLRQRSTGVRVKNIAKQHVFNLPNKHILGIFAGNKHLFILGEDFVIALSIAGTQS</sequence>
<dbReference type="CDD" id="cd06467">
    <property type="entry name" value="p23_NUDC_like"/>
    <property type="match status" value="1"/>
</dbReference>
<keyword evidence="4" id="KW-0963">Cytoplasm</keyword>
<dbReference type="InterPro" id="IPR008978">
    <property type="entry name" value="HSP20-like_chaperone"/>
</dbReference>
<feature type="domain" description="CS" evidence="6">
    <location>
        <begin position="264"/>
        <end position="351"/>
    </location>
</feature>
<dbReference type="GO" id="GO:0005634">
    <property type="term" value="C:nucleus"/>
    <property type="evidence" value="ECO:0007669"/>
    <property type="project" value="UniProtKB-SubCell"/>
</dbReference>
<evidence type="ECO:0000256" key="1">
    <source>
        <dbReference type="ARBA" id="ARBA00004123"/>
    </source>
</evidence>
<dbReference type="AlphaFoldDB" id="A0A9N9MXB2"/>
<comment type="subcellular location">
    <subcellularLocation>
        <location evidence="2">Cytoplasm</location>
    </subcellularLocation>
    <subcellularLocation>
        <location evidence="1">Nucleus</location>
    </subcellularLocation>
</comment>
<name>A0A9N9MXB2_9CUCU</name>
<dbReference type="Pfam" id="PF04969">
    <property type="entry name" value="CS"/>
    <property type="match status" value="1"/>
</dbReference>
<dbReference type="OrthoDB" id="428655at2759"/>
<evidence type="ECO:0000313" key="7">
    <source>
        <dbReference type="EMBL" id="CAG9770573.1"/>
    </source>
</evidence>
<gene>
    <name evidence="7" type="ORF">CEUTPL_LOCUS11025</name>
</gene>
<dbReference type="PROSITE" id="PS51203">
    <property type="entry name" value="CS"/>
    <property type="match status" value="1"/>
</dbReference>
<evidence type="ECO:0000256" key="2">
    <source>
        <dbReference type="ARBA" id="ARBA00004496"/>
    </source>
</evidence>
<dbReference type="GO" id="GO:0005737">
    <property type="term" value="C:cytoplasm"/>
    <property type="evidence" value="ECO:0007669"/>
    <property type="project" value="UniProtKB-SubCell"/>
</dbReference>
<proteinExistence type="predicted"/>
<evidence type="ECO:0000259" key="6">
    <source>
        <dbReference type="PROSITE" id="PS51203"/>
    </source>
</evidence>
<organism evidence="7 8">
    <name type="scientific">Ceutorhynchus assimilis</name>
    <name type="common">cabbage seed weevil</name>
    <dbReference type="NCBI Taxonomy" id="467358"/>
    <lineage>
        <taxon>Eukaryota</taxon>
        <taxon>Metazoa</taxon>
        <taxon>Ecdysozoa</taxon>
        <taxon>Arthropoda</taxon>
        <taxon>Hexapoda</taxon>
        <taxon>Insecta</taxon>
        <taxon>Pterygota</taxon>
        <taxon>Neoptera</taxon>
        <taxon>Endopterygota</taxon>
        <taxon>Coleoptera</taxon>
        <taxon>Polyphaga</taxon>
        <taxon>Cucujiformia</taxon>
        <taxon>Curculionidae</taxon>
        <taxon>Ceutorhynchinae</taxon>
        <taxon>Ceutorhynchus</taxon>
    </lineage>
</organism>
<dbReference type="EMBL" id="OU892282">
    <property type="protein sequence ID" value="CAG9770573.1"/>
    <property type="molecule type" value="Genomic_DNA"/>
</dbReference>
<evidence type="ECO:0000313" key="8">
    <source>
        <dbReference type="Proteomes" id="UP001152799"/>
    </source>
</evidence>
<evidence type="ECO:0000256" key="3">
    <source>
        <dbReference type="ARBA" id="ARBA00018915"/>
    </source>
</evidence>
<dbReference type="Gene3D" id="2.60.40.790">
    <property type="match status" value="1"/>
</dbReference>
<dbReference type="PANTHER" id="PTHR21664">
    <property type="entry name" value="CHRONIC MYELOGENOUS LEUKEMIA TUMOR ANTIGEN 66"/>
    <property type="match status" value="1"/>
</dbReference>
<dbReference type="InterPro" id="IPR037895">
    <property type="entry name" value="NUDCD1"/>
</dbReference>
<protein>
    <recommendedName>
        <fullName evidence="3">NudC domain-containing protein 1</fullName>
    </recommendedName>
</protein>